<feature type="compositionally biased region" description="Polar residues" evidence="5">
    <location>
        <begin position="347"/>
        <end position="364"/>
    </location>
</feature>
<feature type="compositionally biased region" description="Acidic residues" evidence="5">
    <location>
        <begin position="283"/>
        <end position="292"/>
    </location>
</feature>
<feature type="compositionally biased region" description="Acidic residues" evidence="5">
    <location>
        <begin position="430"/>
        <end position="441"/>
    </location>
</feature>
<feature type="compositionally biased region" description="Polar residues" evidence="5">
    <location>
        <begin position="408"/>
        <end position="417"/>
    </location>
</feature>
<protein>
    <recommendedName>
        <fullName evidence="3">RNA polymerase II-associated factor 1 homolog</fullName>
    </recommendedName>
</protein>
<feature type="compositionally biased region" description="Acidic residues" evidence="5">
    <location>
        <begin position="367"/>
        <end position="387"/>
    </location>
</feature>
<keyword evidence="4" id="KW-0539">Nucleus</keyword>
<dbReference type="PANTHER" id="PTHR23188">
    <property type="entry name" value="RNA POLYMERASE II-ASSOCIATED FACTOR 1 HOMOLOG"/>
    <property type="match status" value="1"/>
</dbReference>
<gene>
    <name evidence="6" type="ORF">TcWFU_000088</name>
</gene>
<evidence type="ECO:0000256" key="4">
    <source>
        <dbReference type="ARBA" id="ARBA00023242"/>
    </source>
</evidence>
<keyword evidence="7" id="KW-1185">Reference proteome</keyword>
<dbReference type="PANTHER" id="PTHR23188:SF12">
    <property type="entry name" value="RNA POLYMERASE II-ASSOCIATED FACTOR 1 HOMOLOG"/>
    <property type="match status" value="1"/>
</dbReference>
<evidence type="ECO:0000313" key="7">
    <source>
        <dbReference type="Proteomes" id="UP001651158"/>
    </source>
</evidence>
<evidence type="ECO:0000256" key="1">
    <source>
        <dbReference type="ARBA" id="ARBA00004123"/>
    </source>
</evidence>
<feature type="compositionally biased region" description="Acidic residues" evidence="5">
    <location>
        <begin position="477"/>
        <end position="486"/>
    </location>
</feature>
<dbReference type="Proteomes" id="UP001651158">
    <property type="component" value="Unassembled WGS sequence"/>
</dbReference>
<organism evidence="6 7">
    <name type="scientific">Taenia crassiceps</name>
    <dbReference type="NCBI Taxonomy" id="6207"/>
    <lineage>
        <taxon>Eukaryota</taxon>
        <taxon>Metazoa</taxon>
        <taxon>Spiralia</taxon>
        <taxon>Lophotrochozoa</taxon>
        <taxon>Platyhelminthes</taxon>
        <taxon>Cestoda</taxon>
        <taxon>Eucestoda</taxon>
        <taxon>Cyclophyllidea</taxon>
        <taxon>Taeniidae</taxon>
        <taxon>Taenia</taxon>
    </lineage>
</organism>
<comment type="caution">
    <text evidence="6">The sequence shown here is derived from an EMBL/GenBank/DDBJ whole genome shotgun (WGS) entry which is preliminary data.</text>
</comment>
<proteinExistence type="inferred from homology"/>
<sequence>MTDDVPKDRVKELRSRHQRSVAWLRKTEYLSTEHYNKWNKSEKIETKLGHNIKQRFAEEIVYRDRESQINAIEATFTAAKKPIQRHYSKPGVHAVEVLPLLPDFKLWRYPCAQVIFDDDPARKGISTAEQREEVNQAVIRGMVDETGDHFVVYFLPTEETKQQRRLDAENHVAFTEGASYEYEKAREYNWNVKNKTMTNYEENYFFVFRKEDKDCPAGVYYNELETRVRLSKRRKVQSSFGGGPMVPPQPPSKMRLVVQHRDFTYEELQAQTARLDMLKHESEDEEEEEGVEQEQVNAQESEDEEQKGHSPLLESPSPASGAKRGSQLLSDSEGGHSSLEDDEEAGQRSNLQSHSNTKRSTTAAVFSDDDDEEEEEGVDKEEDEEEREELHRTRHSVSSDLSNDSPSHRQSPMSNRFSSKRLTRKRSFSEAEDNSVSDNEDERSPSPPPSHRRRQEFIPVPRPPINPSSRHPVLSGSDDDLSSLSG</sequence>
<feature type="region of interest" description="Disordered" evidence="5">
    <location>
        <begin position="232"/>
        <end position="252"/>
    </location>
</feature>
<feature type="region of interest" description="Disordered" evidence="5">
    <location>
        <begin position="279"/>
        <end position="486"/>
    </location>
</feature>
<reference evidence="6 7" key="1">
    <citation type="journal article" date="2022" name="Front. Cell. Infect. Microbiol.">
        <title>The Genomes of Two Strains of Taenia crassiceps the Animal Model for the Study of Human Cysticercosis.</title>
        <authorList>
            <person name="Bobes R.J."/>
            <person name="Estrada K."/>
            <person name="Rios-Valencia D.G."/>
            <person name="Calderon-Gallegos A."/>
            <person name="de la Torre P."/>
            <person name="Carrero J.C."/>
            <person name="Sanchez-Flores A."/>
            <person name="Laclette J.P."/>
        </authorList>
    </citation>
    <scope>NUCLEOTIDE SEQUENCE [LARGE SCALE GENOMIC DNA]</scope>
    <source>
        <strain evidence="6">WFUcys</strain>
    </source>
</reference>
<evidence type="ECO:0000313" key="6">
    <source>
        <dbReference type="EMBL" id="KAL5107204.1"/>
    </source>
</evidence>
<dbReference type="Pfam" id="PF03985">
    <property type="entry name" value="Paf1"/>
    <property type="match status" value="1"/>
</dbReference>
<comment type="similarity">
    <text evidence="2">Belongs to the PAF1 family.</text>
</comment>
<dbReference type="EMBL" id="JAKROA010000004">
    <property type="protein sequence ID" value="KAL5107204.1"/>
    <property type="molecule type" value="Genomic_DNA"/>
</dbReference>
<dbReference type="InterPro" id="IPR007133">
    <property type="entry name" value="RNA_pol_II-assoc_Paf1"/>
</dbReference>
<comment type="subcellular location">
    <subcellularLocation>
        <location evidence="1">Nucleus</location>
    </subcellularLocation>
</comment>
<feature type="compositionally biased region" description="Low complexity" evidence="5">
    <location>
        <begin position="396"/>
        <end position="405"/>
    </location>
</feature>
<evidence type="ECO:0000256" key="5">
    <source>
        <dbReference type="SAM" id="MobiDB-lite"/>
    </source>
</evidence>
<name>A0ABR4QBW6_9CEST</name>
<evidence type="ECO:0000256" key="3">
    <source>
        <dbReference type="ARBA" id="ARBA00020462"/>
    </source>
</evidence>
<accession>A0ABR4QBW6</accession>
<evidence type="ECO:0000256" key="2">
    <source>
        <dbReference type="ARBA" id="ARBA00007560"/>
    </source>
</evidence>